<reference evidence="2" key="1">
    <citation type="submission" date="2025-05" db="UniProtKB">
        <authorList>
            <consortium name="EnsemblMetazoa"/>
        </authorList>
    </citation>
    <scope>IDENTIFICATION</scope>
</reference>
<dbReference type="InterPro" id="IPR005135">
    <property type="entry name" value="Endo/exonuclease/phosphatase"/>
</dbReference>
<protein>
    <recommendedName>
        <fullName evidence="1">Endonuclease/exonuclease/phosphatase domain-containing protein</fullName>
    </recommendedName>
</protein>
<organism evidence="2 3">
    <name type="scientific">Diabrotica virgifera virgifera</name>
    <name type="common">western corn rootworm</name>
    <dbReference type="NCBI Taxonomy" id="50390"/>
    <lineage>
        <taxon>Eukaryota</taxon>
        <taxon>Metazoa</taxon>
        <taxon>Ecdysozoa</taxon>
        <taxon>Arthropoda</taxon>
        <taxon>Hexapoda</taxon>
        <taxon>Insecta</taxon>
        <taxon>Pterygota</taxon>
        <taxon>Neoptera</taxon>
        <taxon>Endopterygota</taxon>
        <taxon>Coleoptera</taxon>
        <taxon>Polyphaga</taxon>
        <taxon>Cucujiformia</taxon>
        <taxon>Chrysomeloidea</taxon>
        <taxon>Chrysomelidae</taxon>
        <taxon>Galerucinae</taxon>
        <taxon>Diabroticina</taxon>
        <taxon>Diabroticites</taxon>
        <taxon>Diabrotica</taxon>
    </lineage>
</organism>
<proteinExistence type="predicted"/>
<feature type="domain" description="Endonuclease/exonuclease/phosphatase" evidence="1">
    <location>
        <begin position="73"/>
        <end position="273"/>
    </location>
</feature>
<sequence>MKNLQLLMYYSSNTVKLALKSRNKLRGSRYKMSGDQTKMEQEAYKAAKKSLLERENAGEENFSIQFRHVYYQNVGGLRTRLSDLLINVSCCPYDIIILVESNLNDNFRDSELRCDGFDVFRCDRSLKSSDKLNGGGVLIFVRSKLQSHYISINEDHIEQLLILSQFGKSKFIIGGTYIPPHSPREAYMEEIVLQYPSLNIYMFGDYNLPNAVWSNDEFGVLVHCPGADPAVDVAQAYGYLKFYQLNSLPNDRNVFLDLVFSNYRDLVITRAGDPLLNSSLHHFGYEASLMALNTSSSSCLSYHEFYYDFMNGNYFEFNNFLAAIDWQECLGYSDINVSTQVFNEILATGIAFFVSLKRYRSSSFPKWFSHDLRCLTREKKYAHSLYMKNRSDVNYSNFSRLRSECKRLSDAYFSLYIRGLDAELQNNPYSFWKYIRDKLSSHNLPDLKFYNERSASNGQGIANLFKDFFQTVYLPSNNDLKLPSAHLDSNIGACFNITDFTVTGIFDATLA</sequence>
<dbReference type="PANTHER" id="PTHR33395">
    <property type="entry name" value="TRANSCRIPTASE, PUTATIVE-RELATED-RELATED"/>
    <property type="match status" value="1"/>
</dbReference>
<dbReference type="Gene3D" id="3.60.10.10">
    <property type="entry name" value="Endonuclease/exonuclease/phosphatase"/>
    <property type="match status" value="1"/>
</dbReference>
<evidence type="ECO:0000259" key="1">
    <source>
        <dbReference type="Pfam" id="PF03372"/>
    </source>
</evidence>
<name>A0ABM5KCZ1_DIAVI</name>
<dbReference type="GeneID" id="126885523"/>
<dbReference type="EnsemblMetazoa" id="XM_050652104.1">
    <property type="protein sequence ID" value="XP_050508061.1"/>
    <property type="gene ID" value="LOC126885523"/>
</dbReference>
<evidence type="ECO:0000313" key="2">
    <source>
        <dbReference type="EnsemblMetazoa" id="XP_050508061.1"/>
    </source>
</evidence>
<accession>A0ABM5KCZ1</accession>
<keyword evidence="3" id="KW-1185">Reference proteome</keyword>
<dbReference type="SUPFAM" id="SSF56219">
    <property type="entry name" value="DNase I-like"/>
    <property type="match status" value="1"/>
</dbReference>
<dbReference type="RefSeq" id="XP_050508061.1">
    <property type="nucleotide sequence ID" value="XM_050652104.1"/>
</dbReference>
<dbReference type="Pfam" id="PF03372">
    <property type="entry name" value="Exo_endo_phos"/>
    <property type="match status" value="1"/>
</dbReference>
<dbReference type="InterPro" id="IPR036691">
    <property type="entry name" value="Endo/exonu/phosph_ase_sf"/>
</dbReference>
<evidence type="ECO:0000313" key="3">
    <source>
        <dbReference type="Proteomes" id="UP001652700"/>
    </source>
</evidence>
<dbReference type="PANTHER" id="PTHR33395:SF22">
    <property type="entry name" value="REVERSE TRANSCRIPTASE DOMAIN-CONTAINING PROTEIN"/>
    <property type="match status" value="1"/>
</dbReference>
<dbReference type="Proteomes" id="UP001652700">
    <property type="component" value="Unplaced"/>
</dbReference>